<proteinExistence type="predicted"/>
<dbReference type="Gene3D" id="3.40.50.150">
    <property type="entry name" value="Vaccinia Virus protein VP39"/>
    <property type="match status" value="1"/>
</dbReference>
<dbReference type="EMBL" id="MCGN01000005">
    <property type="protein sequence ID" value="ORY96544.1"/>
    <property type="molecule type" value="Genomic_DNA"/>
</dbReference>
<reference evidence="1 2" key="1">
    <citation type="submission" date="2016-07" db="EMBL/GenBank/DDBJ databases">
        <title>Pervasive Adenine N6-methylation of Active Genes in Fungi.</title>
        <authorList>
            <consortium name="DOE Joint Genome Institute"/>
            <person name="Mondo S.J."/>
            <person name="Dannebaum R.O."/>
            <person name="Kuo R.C."/>
            <person name="Labutti K."/>
            <person name="Haridas S."/>
            <person name="Kuo A."/>
            <person name="Salamov A."/>
            <person name="Ahrendt S.R."/>
            <person name="Lipzen A."/>
            <person name="Sullivan W."/>
            <person name="Andreopoulos W.B."/>
            <person name="Clum A."/>
            <person name="Lindquist E."/>
            <person name="Daum C."/>
            <person name="Ramamoorthy G.K."/>
            <person name="Gryganskyi A."/>
            <person name="Culley D."/>
            <person name="Magnuson J.K."/>
            <person name="James T.Y."/>
            <person name="O'Malley M.A."/>
            <person name="Stajich J.E."/>
            <person name="Spatafora J.W."/>
            <person name="Visel A."/>
            <person name="Grigoriev I.V."/>
        </authorList>
    </citation>
    <scope>NUCLEOTIDE SEQUENCE [LARGE SCALE GENOMIC DNA]</scope>
    <source>
        <strain evidence="1 2">NRRL 2496</strain>
    </source>
</reference>
<dbReference type="InParanoid" id="A0A1X2HCM2"/>
<comment type="caution">
    <text evidence="1">The sequence shown here is derived from an EMBL/GenBank/DDBJ whole genome shotgun (WGS) entry which is preliminary data.</text>
</comment>
<dbReference type="InterPro" id="IPR029063">
    <property type="entry name" value="SAM-dependent_MTases_sf"/>
</dbReference>
<dbReference type="OrthoDB" id="2250298at2759"/>
<name>A0A1X2HCM2_SYNRA</name>
<evidence type="ECO:0000313" key="2">
    <source>
        <dbReference type="Proteomes" id="UP000242180"/>
    </source>
</evidence>
<protein>
    <submittedName>
        <fullName evidence="1">Uncharacterized protein</fullName>
    </submittedName>
</protein>
<dbReference type="Proteomes" id="UP000242180">
    <property type="component" value="Unassembled WGS sequence"/>
</dbReference>
<organism evidence="1 2">
    <name type="scientific">Syncephalastrum racemosum</name>
    <name type="common">Filamentous fungus</name>
    <dbReference type="NCBI Taxonomy" id="13706"/>
    <lineage>
        <taxon>Eukaryota</taxon>
        <taxon>Fungi</taxon>
        <taxon>Fungi incertae sedis</taxon>
        <taxon>Mucoromycota</taxon>
        <taxon>Mucoromycotina</taxon>
        <taxon>Mucoromycetes</taxon>
        <taxon>Mucorales</taxon>
        <taxon>Syncephalastraceae</taxon>
        <taxon>Syncephalastrum</taxon>
    </lineage>
</organism>
<accession>A0A1X2HCM2</accession>
<sequence length="209" mass="23563">MSTDAKRPVLRQADTSFGDTQYFDAVDGTVKFDVYDVLPDTHRFVPFENNATVLVVTEDPTTYTAYWMDMATQNPTSEFVVLSTAEPRGPISKPSNVRIEHEGRLKSFASNTFDFCHLQRVVSQSDWPRCVKELVRVTKSGGCIQMVQFELKTGPKSPAPIKAFSEKHGVSQLLQQLVSHHGLHLVQENLNSYDLCKYSPVFGFELRSI</sequence>
<gene>
    <name evidence="1" type="ORF">BCR43DRAFT_505389</name>
</gene>
<keyword evidence="2" id="KW-1185">Reference proteome</keyword>
<dbReference type="AlphaFoldDB" id="A0A1X2HCM2"/>
<evidence type="ECO:0000313" key="1">
    <source>
        <dbReference type="EMBL" id="ORY96544.1"/>
    </source>
</evidence>